<reference evidence="1" key="1">
    <citation type="submission" date="2019-03" db="EMBL/GenBank/DDBJ databases">
        <authorList>
            <person name="Hao L."/>
        </authorList>
    </citation>
    <scope>NUCLEOTIDE SEQUENCE</scope>
</reference>
<protein>
    <recommendedName>
        <fullName evidence="2">Virion structural protein</fullName>
    </recommendedName>
</protein>
<evidence type="ECO:0008006" key="2">
    <source>
        <dbReference type="Google" id="ProtNLM"/>
    </source>
</evidence>
<dbReference type="EMBL" id="CAADRN010000035">
    <property type="protein sequence ID" value="VFU11660.1"/>
    <property type="molecule type" value="Genomic_DNA"/>
</dbReference>
<proteinExistence type="predicted"/>
<gene>
    <name evidence="1" type="ORF">SCFA_130003</name>
</gene>
<dbReference type="AlphaFoldDB" id="A0A485LUS7"/>
<sequence length="350" mass="37892">MAIRINVQNTGASTINVNSLGAKSVKKPNGSDVSVGNLKAGSIYTVRYNGTNFILQGSDSAGNATPGDVLSGKTFSNDEDIDLPGTMPGRTGHVAAQSISRSGISLRFRPQPGYYDGSTGNSVERGDANFSARNIRQGVTLFGLTGTLVPAPDDYRGAPGALLLTQGDINRGYFGRYTGIYTGDQLASAAGITIGKGLFYATSDIEWFKFAFEGKVIFLAQKPIRYAISWNDLNNAGCVYGTKEVTKDGITYRCRLLRIRNGEPETGPGREQYLLQRVHESYYPHWEMLTNEDLYLAQPVDTNGKFSLAQETQNGVSANCYAFDYAAGGSTVAKNDRYSGFSWRPVLEVV</sequence>
<evidence type="ECO:0000313" key="1">
    <source>
        <dbReference type="EMBL" id="VFU11660.1"/>
    </source>
</evidence>
<name>A0A485LUS7_9ZZZZ</name>
<organism evidence="1">
    <name type="scientific">anaerobic digester metagenome</name>
    <dbReference type="NCBI Taxonomy" id="1263854"/>
    <lineage>
        <taxon>unclassified sequences</taxon>
        <taxon>metagenomes</taxon>
        <taxon>ecological metagenomes</taxon>
    </lineage>
</organism>
<accession>A0A485LUS7</accession>